<feature type="compositionally biased region" description="Acidic residues" evidence="7">
    <location>
        <begin position="147"/>
        <end position="163"/>
    </location>
</feature>
<dbReference type="GO" id="GO:0005730">
    <property type="term" value="C:nucleolus"/>
    <property type="evidence" value="ECO:0007669"/>
    <property type="project" value="TreeGrafter"/>
</dbReference>
<evidence type="ECO:0000256" key="1">
    <source>
        <dbReference type="ARBA" id="ARBA00004123"/>
    </source>
</evidence>
<dbReference type="Proteomes" id="UP001174934">
    <property type="component" value="Unassembled WGS sequence"/>
</dbReference>
<feature type="compositionally biased region" description="Basic and acidic residues" evidence="7">
    <location>
        <begin position="75"/>
        <end position="91"/>
    </location>
</feature>
<feature type="region of interest" description="Disordered" evidence="7">
    <location>
        <begin position="147"/>
        <end position="166"/>
    </location>
</feature>
<dbReference type="InterPro" id="IPR053278">
    <property type="entry name" value="Pre-60S_factor_ECM1"/>
</dbReference>
<keyword evidence="9" id="KW-1185">Reference proteome</keyword>
<dbReference type="AlphaFoldDB" id="A0AA39XKQ9"/>
<dbReference type="GO" id="GO:0000055">
    <property type="term" value="P:ribosomal large subunit export from nucleus"/>
    <property type="evidence" value="ECO:0007669"/>
    <property type="project" value="TreeGrafter"/>
</dbReference>
<reference evidence="8" key="1">
    <citation type="submission" date="2023-06" db="EMBL/GenBank/DDBJ databases">
        <title>Genome-scale phylogeny and comparative genomics of the fungal order Sordariales.</title>
        <authorList>
            <consortium name="Lawrence Berkeley National Laboratory"/>
            <person name="Hensen N."/>
            <person name="Bonometti L."/>
            <person name="Westerberg I."/>
            <person name="Brannstrom I.O."/>
            <person name="Guillou S."/>
            <person name="Cros-Aarteil S."/>
            <person name="Calhoun S."/>
            <person name="Haridas S."/>
            <person name="Kuo A."/>
            <person name="Mondo S."/>
            <person name="Pangilinan J."/>
            <person name="Riley R."/>
            <person name="LaButti K."/>
            <person name="Andreopoulos B."/>
            <person name="Lipzen A."/>
            <person name="Chen C."/>
            <person name="Yanf M."/>
            <person name="Daum C."/>
            <person name="Ng V."/>
            <person name="Clum A."/>
            <person name="Steindorff A."/>
            <person name="Ohm R."/>
            <person name="Martin F."/>
            <person name="Silar P."/>
            <person name="Natvig D."/>
            <person name="Lalanne C."/>
            <person name="Gautier V."/>
            <person name="Ament-velasquez S.L."/>
            <person name="Kruys A."/>
            <person name="Hutchinson M.I."/>
            <person name="Powell A.J."/>
            <person name="Barry K."/>
            <person name="Miller A.N."/>
            <person name="Grigoriev I.V."/>
            <person name="Debuchy R."/>
            <person name="Gladieux P."/>
            <person name="Thoren M.H."/>
            <person name="Johannesson H."/>
        </authorList>
    </citation>
    <scope>NUCLEOTIDE SEQUENCE</scope>
    <source>
        <strain evidence="8">SMH3391-2</strain>
    </source>
</reference>
<protein>
    <submittedName>
        <fullName evidence="8">Alb1-domain-containing protein</fullName>
    </submittedName>
</protein>
<evidence type="ECO:0000313" key="8">
    <source>
        <dbReference type="EMBL" id="KAK0635426.1"/>
    </source>
</evidence>
<dbReference type="PANTHER" id="PTHR28280">
    <property type="entry name" value="SHUTTLING PRE-60S FACTOR ECM1"/>
    <property type="match status" value="1"/>
</dbReference>
<dbReference type="EMBL" id="JAULSR010000001">
    <property type="protein sequence ID" value="KAK0635426.1"/>
    <property type="molecule type" value="Genomic_DNA"/>
</dbReference>
<comment type="subcellular location">
    <subcellularLocation>
        <location evidence="2">Cytoplasm</location>
    </subcellularLocation>
    <subcellularLocation>
        <location evidence="1">Nucleus</location>
    </subcellularLocation>
</comment>
<feature type="region of interest" description="Disordered" evidence="7">
    <location>
        <begin position="51"/>
        <end position="105"/>
    </location>
</feature>
<gene>
    <name evidence="8" type="ORF">B0T17DRAFT_502962</name>
</gene>
<dbReference type="GO" id="GO:0005737">
    <property type="term" value="C:cytoplasm"/>
    <property type="evidence" value="ECO:0007669"/>
    <property type="project" value="UniProtKB-SubCell"/>
</dbReference>
<keyword evidence="4" id="KW-0963">Cytoplasm</keyword>
<evidence type="ECO:0000256" key="2">
    <source>
        <dbReference type="ARBA" id="ARBA00004496"/>
    </source>
</evidence>
<dbReference type="InterPro" id="IPR022784">
    <property type="entry name" value="Ribosome_bgen_Alb1"/>
</dbReference>
<evidence type="ECO:0000256" key="7">
    <source>
        <dbReference type="SAM" id="MobiDB-lite"/>
    </source>
</evidence>
<dbReference type="Pfam" id="PF09135">
    <property type="entry name" value="Alb1"/>
    <property type="match status" value="1"/>
</dbReference>
<sequence length="197" mass="21076">MAAKVKVKSGPSAHSRAARRATSPGIDIDKSLKHVKPPVAVESRPNVLAARLGGVTKQKSHKPVMSSKAAKRHAKNMDRAEAIMDRTEKKVQKSKGQARTIQTRRKTWEEINKQAYGATLGVEGITAPVAKKSKAQTEEDEAVAAFYGDDDEEMVEAGEETDTETAPTTTIAAAVAAAPVQLASIHEPTPGEDDEIL</sequence>
<organism evidence="8 9">
    <name type="scientific">Bombardia bombarda</name>
    <dbReference type="NCBI Taxonomy" id="252184"/>
    <lineage>
        <taxon>Eukaryota</taxon>
        <taxon>Fungi</taxon>
        <taxon>Dikarya</taxon>
        <taxon>Ascomycota</taxon>
        <taxon>Pezizomycotina</taxon>
        <taxon>Sordariomycetes</taxon>
        <taxon>Sordariomycetidae</taxon>
        <taxon>Sordariales</taxon>
        <taxon>Lasiosphaeriaceae</taxon>
        <taxon>Bombardia</taxon>
    </lineage>
</organism>
<keyword evidence="5" id="KW-0690">Ribosome biogenesis</keyword>
<proteinExistence type="predicted"/>
<evidence type="ECO:0000256" key="3">
    <source>
        <dbReference type="ARBA" id="ARBA00022448"/>
    </source>
</evidence>
<keyword evidence="6" id="KW-0539">Nucleus</keyword>
<accession>A0AA39XKQ9</accession>
<dbReference type="GO" id="GO:0030687">
    <property type="term" value="C:preribosome, large subunit precursor"/>
    <property type="evidence" value="ECO:0007669"/>
    <property type="project" value="TreeGrafter"/>
</dbReference>
<keyword evidence="3" id="KW-0813">Transport</keyword>
<comment type="caution">
    <text evidence="8">The sequence shown here is derived from an EMBL/GenBank/DDBJ whole genome shotgun (WGS) entry which is preliminary data.</text>
</comment>
<dbReference type="PANTHER" id="PTHR28280:SF1">
    <property type="entry name" value="SHUTTLING PRE-60S FACTOR ECM1"/>
    <property type="match status" value="1"/>
</dbReference>
<name>A0AA39XKQ9_9PEZI</name>
<feature type="region of interest" description="Disordered" evidence="7">
    <location>
        <begin position="1"/>
        <end position="31"/>
    </location>
</feature>
<evidence type="ECO:0000256" key="5">
    <source>
        <dbReference type="ARBA" id="ARBA00022517"/>
    </source>
</evidence>
<evidence type="ECO:0000256" key="4">
    <source>
        <dbReference type="ARBA" id="ARBA00022490"/>
    </source>
</evidence>
<evidence type="ECO:0000256" key="6">
    <source>
        <dbReference type="ARBA" id="ARBA00023242"/>
    </source>
</evidence>
<evidence type="ECO:0000313" key="9">
    <source>
        <dbReference type="Proteomes" id="UP001174934"/>
    </source>
</evidence>